<keyword evidence="2" id="KW-1185">Reference proteome</keyword>
<reference evidence="1 2" key="1">
    <citation type="submission" date="2020-05" db="EMBL/GenBank/DDBJ databases">
        <title>Identification and distribution of gene clusters putatively required for synthesis of sphingolipid metabolism inhibitors in phylogenetically diverse species of the filamentous fungus Fusarium.</title>
        <authorList>
            <person name="Kim H.-S."/>
            <person name="Busman M."/>
            <person name="Brown D.W."/>
            <person name="Divon H."/>
            <person name="Uhlig S."/>
            <person name="Proctor R.H."/>
        </authorList>
    </citation>
    <scope>NUCLEOTIDE SEQUENCE [LARGE SCALE GENOMIC DNA]</scope>
    <source>
        <strain evidence="1 2">NRRL 25311</strain>
    </source>
</reference>
<accession>A0A8H5U3R9</accession>
<dbReference type="InterPro" id="IPR015424">
    <property type="entry name" value="PyrdxlP-dep_Trfase"/>
</dbReference>
<evidence type="ECO:0000313" key="2">
    <source>
        <dbReference type="Proteomes" id="UP000562682"/>
    </source>
</evidence>
<protein>
    <submittedName>
        <fullName evidence="1">Plp-dependent transferase</fullName>
    </submittedName>
</protein>
<dbReference type="PANTHER" id="PTHR42858:SF1">
    <property type="entry name" value="LD15494P"/>
    <property type="match status" value="1"/>
</dbReference>
<dbReference type="AlphaFoldDB" id="A0A8H5U3R9"/>
<dbReference type="SUPFAM" id="SSF53383">
    <property type="entry name" value="PLP-dependent transferases"/>
    <property type="match status" value="1"/>
</dbReference>
<organism evidence="1 2">
    <name type="scientific">Fusarium denticulatum</name>
    <dbReference type="NCBI Taxonomy" id="48507"/>
    <lineage>
        <taxon>Eukaryota</taxon>
        <taxon>Fungi</taxon>
        <taxon>Dikarya</taxon>
        <taxon>Ascomycota</taxon>
        <taxon>Pezizomycotina</taxon>
        <taxon>Sordariomycetes</taxon>
        <taxon>Hypocreomycetidae</taxon>
        <taxon>Hypocreales</taxon>
        <taxon>Nectriaceae</taxon>
        <taxon>Fusarium</taxon>
        <taxon>Fusarium fujikuroi species complex</taxon>
    </lineage>
</organism>
<evidence type="ECO:0000313" key="1">
    <source>
        <dbReference type="EMBL" id="KAF5680757.1"/>
    </source>
</evidence>
<dbReference type="Proteomes" id="UP000562682">
    <property type="component" value="Unassembled WGS sequence"/>
</dbReference>
<dbReference type="EMBL" id="JAAOAK010000243">
    <property type="protein sequence ID" value="KAF5680757.1"/>
    <property type="molecule type" value="Genomic_DNA"/>
</dbReference>
<comment type="caution">
    <text evidence="1">The sequence shown here is derived from an EMBL/GenBank/DDBJ whole genome shotgun (WGS) entry which is preliminary data.</text>
</comment>
<gene>
    <name evidence="1" type="ORF">FDENT_8318</name>
</gene>
<dbReference type="Gene3D" id="3.40.640.10">
    <property type="entry name" value="Type I PLP-dependent aspartate aminotransferase-like (Major domain)"/>
    <property type="match status" value="1"/>
</dbReference>
<sequence length="152" mass="17441">MERQQAYTTFFLNSPNPDNGFEGRLRGVPEDDEGLDIDFLRKALEQVERDTTHQTVPYIKTSSTRYKLYKHIIYAVPTFSNPSGMTMSLSRRHQLVRLAREFDALIVTDDVYDVLRWPEVQGEAQSKLAAIPPRIVDIDRVLASSAYTLNAY</sequence>
<dbReference type="PANTHER" id="PTHR42858">
    <property type="entry name" value="AMINOTRANSFERASE"/>
    <property type="match status" value="1"/>
</dbReference>
<proteinExistence type="predicted"/>
<keyword evidence="1" id="KW-0808">Transferase</keyword>
<dbReference type="InterPro" id="IPR015421">
    <property type="entry name" value="PyrdxlP-dep_Trfase_major"/>
</dbReference>
<dbReference type="GO" id="GO:0047536">
    <property type="term" value="F:2-aminoadipate transaminase activity"/>
    <property type="evidence" value="ECO:0007669"/>
    <property type="project" value="TreeGrafter"/>
</dbReference>
<name>A0A8H5U3R9_9HYPO</name>